<dbReference type="NCBIfam" id="NF035944">
    <property type="entry name" value="PEPxxWA-CTERM"/>
    <property type="match status" value="1"/>
</dbReference>
<feature type="chain" id="PRO_5045049758" evidence="1">
    <location>
        <begin position="20"/>
        <end position="217"/>
    </location>
</feature>
<evidence type="ECO:0000259" key="2">
    <source>
        <dbReference type="Pfam" id="PF07589"/>
    </source>
</evidence>
<proteinExistence type="predicted"/>
<feature type="signal peptide" evidence="1">
    <location>
        <begin position="1"/>
        <end position="19"/>
    </location>
</feature>
<evidence type="ECO:0000313" key="4">
    <source>
        <dbReference type="Proteomes" id="UP000776276"/>
    </source>
</evidence>
<protein>
    <submittedName>
        <fullName evidence="3">PEPxxWA-CTERM sorting domain-containing protein</fullName>
    </submittedName>
</protein>
<evidence type="ECO:0000313" key="3">
    <source>
        <dbReference type="EMBL" id="MBU3077348.1"/>
    </source>
</evidence>
<dbReference type="EMBL" id="JAHKRT010000002">
    <property type="protein sequence ID" value="MBU3077348.1"/>
    <property type="molecule type" value="Genomic_DNA"/>
</dbReference>
<comment type="caution">
    <text evidence="3">The sequence shown here is derived from an EMBL/GenBank/DDBJ whole genome shotgun (WGS) entry which is preliminary data.</text>
</comment>
<dbReference type="NCBIfam" id="TIGR02595">
    <property type="entry name" value="PEP_CTERM"/>
    <property type="match status" value="1"/>
</dbReference>
<keyword evidence="4" id="KW-1185">Reference proteome</keyword>
<keyword evidence="1" id="KW-0732">Signal</keyword>
<dbReference type="InterPro" id="IPR013424">
    <property type="entry name" value="Ice-binding_C"/>
</dbReference>
<gene>
    <name evidence="3" type="ORF">KOF26_05655</name>
</gene>
<dbReference type="Proteomes" id="UP000776276">
    <property type="component" value="Unassembled WGS sequence"/>
</dbReference>
<feature type="domain" description="Ice-binding protein C-terminal" evidence="2">
    <location>
        <begin position="186"/>
        <end position="211"/>
    </location>
</feature>
<sequence length="217" mass="21908">MLLTTVGIAAVAAAAPASATIVLVDASSIQGDNVLFNTGVQTGTTVTGSTLGGNAIAFTGSTVGGGNIIRAQGGQARLEGALNTATRNPNDTLALSSLNFALVGGGTFNDLEFNLFGEGATAVTFALTDNQGEVFNFVQALGNGQNRFGFQGIDGESIASVSLSFNGTGVGDVRQIRLTETPAAPAVPEPATWAMMLVGFGFVGYGMRGRRVIATLA</sequence>
<reference evidence="3 4" key="1">
    <citation type="submission" date="2021-06" db="EMBL/GenBank/DDBJ databases">
        <title>Sphingomonas sp. XMGL2, whole genome shotgun sequencing project.</title>
        <authorList>
            <person name="Zhao G."/>
            <person name="Shen L."/>
        </authorList>
    </citation>
    <scope>NUCLEOTIDE SEQUENCE [LARGE SCALE GENOMIC DNA]</scope>
    <source>
        <strain evidence="3 4">XMGL2</strain>
    </source>
</reference>
<name>A0ABS6BGD1_9SPHN</name>
<organism evidence="3 4">
    <name type="scientific">Sphingomonas quercus</name>
    <dbReference type="NCBI Taxonomy" id="2842451"/>
    <lineage>
        <taxon>Bacteria</taxon>
        <taxon>Pseudomonadati</taxon>
        <taxon>Pseudomonadota</taxon>
        <taxon>Alphaproteobacteria</taxon>
        <taxon>Sphingomonadales</taxon>
        <taxon>Sphingomonadaceae</taxon>
        <taxon>Sphingomonas</taxon>
    </lineage>
</organism>
<accession>A0ABS6BGD1</accession>
<dbReference type="Pfam" id="PF07589">
    <property type="entry name" value="PEP-CTERM"/>
    <property type="match status" value="1"/>
</dbReference>
<evidence type="ECO:0000256" key="1">
    <source>
        <dbReference type="SAM" id="SignalP"/>
    </source>
</evidence>